<sequence>MTFSSSFRTSRELQFFTIIAILVVRPSQSWLVHEVEKNAANRLATCLYKVFQQNTGFDMLHKLYKNFSCVARDTDGQQLLRNITKHAEARINSSRRFLQGLRERMQLPSADSLQGNVTGCCRENSNVLRIQFNERVRSFVDLTKGCFIRDSSGTSQDNVEFSSELLSFYEGHFNESETVAWQYYGSIDGEYLQYPANTRYCGGNSLQFDPRFKSWYVETASPVRKNLVIIIDRSGSMSGLRMRLAKEAAFTVLDTLSPKDNVGLVAFSSYTETPSGCFGSIVAKGIPANLERLRGWLENIYALGLTHYAKAFKVAFGMFQNVTNDKSSGTSNIILFLTDGDPTDSEDAIYQAIEEGQISMNHSVQINTYALGAGLSAISLQRLRRIALSNNGVFNEIRDQQGGVLKTIMGSYYTSVKTPLEQEPMLSAPHVDPTLGLKVVLSVALIQNGTFKGVLALDLPLKRLFKEIFQLPSSTLTYAVLVDKEGRAIFHPSSPGPMDVTSSHSFLPLTLLEPALPPDFIYNLTSGGSGQHNFEVSFALPLGDRPTDGTKILKMRATYLWSAVTGSDYFILCVVADEKSLTKDLTPVRNISQSVPTFYHRLDLSWNSSVSHPKEVCRWNTSLISPTSSTITPDAFNDCDKYIFPTETVKDIQSIQHFFDDKSFQAKYQGLSEAIRIEVMLTSVLETIWQKAEFIYPDLVAWRFIGTKNGVLRIYPGRRFEKTYSHKHQPWFRQAVSSPNKLVVSLRSSPYQPVPESMISLSKAVRTSSCTGKPLDNNLRRDVLAVIGMEMTQSSFLQFIIDNVALQSDMNTTWYILDDSGYLLLNFPNPTILQAHKKHLTERIPWLARDLIRRNILKVSWCNNYQRYTTEMCYELLSNESSNSTVPCLQFSLEPIPGTSLFLLAVPSKGKHHCAAQQDCYCGKACNVCSADVTFKCQCPCKCQMSYDECEDSVTKLWTSIPCPLPVPPLFGTEAEEAVFKNALAAVPRCARECLTILDMDKCEKTLGCHWCNLNAKKSCNSECRTGESLSIAVLFPCNNFQNLSAVQNVAVKFLLKRNLLNLVSSMTSLSLEVLELQKDGILLKLFATSVSSDLKGMQQNIQWLARQGKIRLGSDSDLPQVYVAKSPKDFTDLIICLTLDVDIPAESLVMSYNIESELQYTLNVLLGKSLVTRIRRVHFNKTSVTFSLSNEGYTHLYPMEAFKERLKRAVRLGELSLHIPLAEGKTTKKNLTVINISARGTFDFLCYPCTLATTKEAFQTSSQTTTHGGSDGTMGAITAKTTFNTPSEKDRELKPGLTPVEIGVIVIISILASSLPCILCLLLTRKRQKKERVTPQQDLDEDLSSEISQLSEIDADCNIIVNRAYLLQEESRAYCPPKKAWVRAKELAISNHVPEGAWF</sequence>
<comment type="caution">
    <text evidence="3">The sequence shown here is derived from an EMBL/GenBank/DDBJ whole genome shotgun (WGS) entry which is preliminary data.</text>
</comment>
<feature type="transmembrane region" description="Helical" evidence="1">
    <location>
        <begin position="1303"/>
        <end position="1324"/>
    </location>
</feature>
<dbReference type="InterPro" id="IPR002035">
    <property type="entry name" value="VWF_A"/>
</dbReference>
<gene>
    <name evidence="3" type="ORF">PEVE_00020874</name>
</gene>
<evidence type="ECO:0000259" key="2">
    <source>
        <dbReference type="PROSITE" id="PS50234"/>
    </source>
</evidence>
<reference evidence="3 4" key="1">
    <citation type="submission" date="2022-05" db="EMBL/GenBank/DDBJ databases">
        <authorList>
            <consortium name="Genoscope - CEA"/>
            <person name="William W."/>
        </authorList>
    </citation>
    <scope>NUCLEOTIDE SEQUENCE [LARGE SCALE GENOMIC DNA]</scope>
</reference>
<dbReference type="Gene3D" id="3.30.450.20">
    <property type="entry name" value="PAS domain"/>
    <property type="match status" value="1"/>
</dbReference>
<dbReference type="SMART" id="SM00327">
    <property type="entry name" value="VWA"/>
    <property type="match status" value="1"/>
</dbReference>
<dbReference type="PROSITE" id="PS50234">
    <property type="entry name" value="VWFA"/>
    <property type="match status" value="1"/>
</dbReference>
<keyword evidence="1" id="KW-0472">Membrane</keyword>
<dbReference type="SUPFAM" id="SSF53300">
    <property type="entry name" value="vWA-like"/>
    <property type="match status" value="1"/>
</dbReference>
<dbReference type="PANTHER" id="PTHR10166:SF66">
    <property type="entry name" value="VWFA AND CACHE DOMAIN-CONTAINING PROTEIN CG16868"/>
    <property type="match status" value="1"/>
</dbReference>
<accession>A0ABN8LFL9</accession>
<dbReference type="EMBL" id="CALNXI010000028">
    <property type="protein sequence ID" value="CAH3015757.1"/>
    <property type="molecule type" value="Genomic_DNA"/>
</dbReference>
<dbReference type="Proteomes" id="UP001159427">
    <property type="component" value="Unassembled WGS sequence"/>
</dbReference>
<name>A0ABN8LFL9_9CNID</name>
<evidence type="ECO:0000313" key="3">
    <source>
        <dbReference type="EMBL" id="CAH3015757.1"/>
    </source>
</evidence>
<keyword evidence="1" id="KW-0812">Transmembrane</keyword>
<proteinExistence type="predicted"/>
<feature type="domain" description="VWFA" evidence="2">
    <location>
        <begin position="226"/>
        <end position="416"/>
    </location>
</feature>
<evidence type="ECO:0000256" key="1">
    <source>
        <dbReference type="SAM" id="Phobius"/>
    </source>
</evidence>
<keyword evidence="1" id="KW-1133">Transmembrane helix</keyword>
<evidence type="ECO:0000313" key="4">
    <source>
        <dbReference type="Proteomes" id="UP001159427"/>
    </source>
</evidence>
<dbReference type="PANTHER" id="PTHR10166">
    <property type="entry name" value="VOLTAGE-DEPENDENT CALCIUM CHANNEL SUBUNIT ALPHA-2/DELTA-RELATED"/>
    <property type="match status" value="1"/>
</dbReference>
<protein>
    <recommendedName>
        <fullName evidence="2">VWFA domain-containing protein</fullName>
    </recommendedName>
</protein>
<dbReference type="Gene3D" id="3.40.50.410">
    <property type="entry name" value="von Willebrand factor, type A domain"/>
    <property type="match status" value="1"/>
</dbReference>
<dbReference type="InterPro" id="IPR051173">
    <property type="entry name" value="Ca_channel_alpha-2/delta"/>
</dbReference>
<organism evidence="3 4">
    <name type="scientific">Porites evermanni</name>
    <dbReference type="NCBI Taxonomy" id="104178"/>
    <lineage>
        <taxon>Eukaryota</taxon>
        <taxon>Metazoa</taxon>
        <taxon>Cnidaria</taxon>
        <taxon>Anthozoa</taxon>
        <taxon>Hexacorallia</taxon>
        <taxon>Scleractinia</taxon>
        <taxon>Fungiina</taxon>
        <taxon>Poritidae</taxon>
        <taxon>Porites</taxon>
    </lineage>
</organism>
<dbReference type="Pfam" id="PF00092">
    <property type="entry name" value="VWA"/>
    <property type="match status" value="1"/>
</dbReference>
<dbReference type="InterPro" id="IPR036465">
    <property type="entry name" value="vWFA_dom_sf"/>
</dbReference>
<keyword evidence="4" id="KW-1185">Reference proteome</keyword>